<dbReference type="InterPro" id="IPR015943">
    <property type="entry name" value="WD40/YVTN_repeat-like_dom_sf"/>
</dbReference>
<accession>A0AAV7JX18</accession>
<dbReference type="Gene3D" id="2.130.10.10">
    <property type="entry name" value="YVTN repeat-like/Quinoprotein amine dehydrogenase"/>
    <property type="match status" value="2"/>
</dbReference>
<dbReference type="InterPro" id="IPR001680">
    <property type="entry name" value="WD40_rpt"/>
</dbReference>
<sequence>MACNTDDRKLSKQSTCWVGTNLGILKSVNIENCNYENYFYSGETISTVDRNISIAKLIWGDTTNSLFVGLHNGLVREFDTNSRVFTRQCNVTDNKSELQGLHYYNNTIISCTRAGRISAWPFDGDPLVISTGNLSCMSGQPNSLTVATGGEENDLKIWDFSMYKGEQTLPIFQSKNVREDKLCMRQPVYITSVDYVPNSDYKILITGTGYNQIRQYDTRVQRRPVLDTRIGAFPITCVSAQEDFVIVANSVGTVQIYDFRKQSLRGNLKGSTGSVRDVSYDRGYVGVCGIDRFTRIYTEDRKLVNKVYTKLEQTSILLDPQGIERLMGKDTDEEVDELWDGIQPPAKRQKT</sequence>
<name>A0AAV7JX18_9METZ</name>
<dbReference type="EMBL" id="JAKMXF010000298">
    <property type="protein sequence ID" value="KAI6652616.1"/>
    <property type="molecule type" value="Genomic_DNA"/>
</dbReference>
<dbReference type="GO" id="GO:0005730">
    <property type="term" value="C:nucleolus"/>
    <property type="evidence" value="ECO:0007669"/>
    <property type="project" value="InterPro"/>
</dbReference>
<dbReference type="PANTHER" id="PTHR16038">
    <property type="entry name" value="NOP SEVEN ASSOCIATED PROTEIN 1"/>
    <property type="match status" value="1"/>
</dbReference>
<evidence type="ECO:0000313" key="2">
    <source>
        <dbReference type="Proteomes" id="UP001165289"/>
    </source>
</evidence>
<dbReference type="SUPFAM" id="SSF50978">
    <property type="entry name" value="WD40 repeat-like"/>
    <property type="match status" value="1"/>
</dbReference>
<dbReference type="InterPro" id="IPR037379">
    <property type="entry name" value="WDR74/Nsa1"/>
</dbReference>
<dbReference type="InterPro" id="IPR036322">
    <property type="entry name" value="WD40_repeat_dom_sf"/>
</dbReference>
<gene>
    <name evidence="1" type="ORF">LOD99_4401</name>
</gene>
<organism evidence="1 2">
    <name type="scientific">Oopsacas minuta</name>
    <dbReference type="NCBI Taxonomy" id="111878"/>
    <lineage>
        <taxon>Eukaryota</taxon>
        <taxon>Metazoa</taxon>
        <taxon>Porifera</taxon>
        <taxon>Hexactinellida</taxon>
        <taxon>Hexasterophora</taxon>
        <taxon>Lyssacinosida</taxon>
        <taxon>Leucopsacidae</taxon>
        <taxon>Oopsacas</taxon>
    </lineage>
</organism>
<dbReference type="Proteomes" id="UP001165289">
    <property type="component" value="Unassembled WGS sequence"/>
</dbReference>
<dbReference type="GO" id="GO:0042273">
    <property type="term" value="P:ribosomal large subunit biogenesis"/>
    <property type="evidence" value="ECO:0007669"/>
    <property type="project" value="InterPro"/>
</dbReference>
<evidence type="ECO:0000313" key="1">
    <source>
        <dbReference type="EMBL" id="KAI6652616.1"/>
    </source>
</evidence>
<keyword evidence="2" id="KW-1185">Reference proteome</keyword>
<dbReference type="GO" id="GO:0030687">
    <property type="term" value="C:preribosome, large subunit precursor"/>
    <property type="evidence" value="ECO:0007669"/>
    <property type="project" value="TreeGrafter"/>
</dbReference>
<dbReference type="SMART" id="SM00320">
    <property type="entry name" value="WD40"/>
    <property type="match status" value="3"/>
</dbReference>
<protein>
    <submittedName>
        <fullName evidence="1">WD repeat-containing protein 74</fullName>
    </submittedName>
</protein>
<comment type="caution">
    <text evidence="1">The sequence shown here is derived from an EMBL/GenBank/DDBJ whole genome shotgun (WGS) entry which is preliminary data.</text>
</comment>
<dbReference type="PANTHER" id="PTHR16038:SF4">
    <property type="entry name" value="WD REPEAT-CONTAINING PROTEIN 74"/>
    <property type="match status" value="1"/>
</dbReference>
<dbReference type="AlphaFoldDB" id="A0AAV7JX18"/>
<reference evidence="1 2" key="1">
    <citation type="journal article" date="2023" name="BMC Biol.">
        <title>The compact genome of the sponge Oopsacas minuta (Hexactinellida) is lacking key metazoan core genes.</title>
        <authorList>
            <person name="Santini S."/>
            <person name="Schenkelaars Q."/>
            <person name="Jourda C."/>
            <person name="Duchesne M."/>
            <person name="Belahbib H."/>
            <person name="Rocher C."/>
            <person name="Selva M."/>
            <person name="Riesgo A."/>
            <person name="Vervoort M."/>
            <person name="Leys S.P."/>
            <person name="Kodjabachian L."/>
            <person name="Le Bivic A."/>
            <person name="Borchiellini C."/>
            <person name="Claverie J.M."/>
            <person name="Renard E."/>
        </authorList>
    </citation>
    <scope>NUCLEOTIDE SEQUENCE [LARGE SCALE GENOMIC DNA]</scope>
    <source>
        <strain evidence="1">SPO-2</strain>
    </source>
</reference>
<proteinExistence type="predicted"/>
<dbReference type="Pfam" id="PF00400">
    <property type="entry name" value="WD40"/>
    <property type="match status" value="1"/>
</dbReference>